<accession>A0A2H0R0F7</accession>
<dbReference type="InterPro" id="IPR038570">
    <property type="entry name" value="HicA_sf"/>
</dbReference>
<evidence type="ECO:0000256" key="4">
    <source>
        <dbReference type="ARBA" id="ARBA00022759"/>
    </source>
</evidence>
<evidence type="ECO:0000256" key="6">
    <source>
        <dbReference type="ARBA" id="ARBA00022884"/>
    </source>
</evidence>
<evidence type="ECO:0000256" key="1">
    <source>
        <dbReference type="ARBA" id="ARBA00006620"/>
    </source>
</evidence>
<dbReference type="AlphaFoldDB" id="A0A2H0R0F7"/>
<dbReference type="InterPro" id="IPR012933">
    <property type="entry name" value="HicA_mRNA_interferase"/>
</dbReference>
<gene>
    <name evidence="8" type="ORF">COV33_02300</name>
</gene>
<keyword evidence="4" id="KW-0255">Endonuclease</keyword>
<organism evidence="8 9">
    <name type="scientific">Candidatus Zambryskibacteria bacterium CG10_big_fil_rev_8_21_14_0_10_34_34</name>
    <dbReference type="NCBI Taxonomy" id="1975114"/>
    <lineage>
        <taxon>Bacteria</taxon>
        <taxon>Candidatus Zambryskiibacteriota</taxon>
    </lineage>
</organism>
<name>A0A2H0R0F7_9BACT</name>
<evidence type="ECO:0008006" key="10">
    <source>
        <dbReference type="Google" id="ProtNLM"/>
    </source>
</evidence>
<comment type="caution">
    <text evidence="8">The sequence shown here is derived from an EMBL/GenBank/DDBJ whole genome shotgun (WGS) entry which is preliminary data.</text>
</comment>
<evidence type="ECO:0000313" key="9">
    <source>
        <dbReference type="Proteomes" id="UP000230828"/>
    </source>
</evidence>
<proteinExistence type="inferred from homology"/>
<dbReference type="Proteomes" id="UP000230828">
    <property type="component" value="Unassembled WGS sequence"/>
</dbReference>
<evidence type="ECO:0000256" key="7">
    <source>
        <dbReference type="ARBA" id="ARBA00023016"/>
    </source>
</evidence>
<evidence type="ECO:0000313" key="8">
    <source>
        <dbReference type="EMBL" id="PIR39987.1"/>
    </source>
</evidence>
<dbReference type="EMBL" id="PCXM01000039">
    <property type="protein sequence ID" value="PIR39987.1"/>
    <property type="molecule type" value="Genomic_DNA"/>
</dbReference>
<dbReference type="GO" id="GO:0016787">
    <property type="term" value="F:hydrolase activity"/>
    <property type="evidence" value="ECO:0007669"/>
    <property type="project" value="UniProtKB-KW"/>
</dbReference>
<dbReference type="SUPFAM" id="SSF54786">
    <property type="entry name" value="YcfA/nrd intein domain"/>
    <property type="match status" value="1"/>
</dbReference>
<keyword evidence="3" id="KW-0540">Nuclease</keyword>
<evidence type="ECO:0000256" key="2">
    <source>
        <dbReference type="ARBA" id="ARBA00022649"/>
    </source>
</evidence>
<keyword evidence="7" id="KW-0346">Stress response</keyword>
<dbReference type="Pfam" id="PF07927">
    <property type="entry name" value="HicA_toxin"/>
    <property type="match status" value="1"/>
</dbReference>
<comment type="similarity">
    <text evidence="1">Belongs to the HicA mRNA interferase family.</text>
</comment>
<evidence type="ECO:0000256" key="3">
    <source>
        <dbReference type="ARBA" id="ARBA00022722"/>
    </source>
</evidence>
<evidence type="ECO:0000256" key="5">
    <source>
        <dbReference type="ARBA" id="ARBA00022801"/>
    </source>
</evidence>
<keyword evidence="5" id="KW-0378">Hydrolase</keyword>
<dbReference type="GO" id="GO:0004519">
    <property type="term" value="F:endonuclease activity"/>
    <property type="evidence" value="ECO:0007669"/>
    <property type="project" value="UniProtKB-KW"/>
</dbReference>
<reference evidence="8 9" key="1">
    <citation type="submission" date="2017-09" db="EMBL/GenBank/DDBJ databases">
        <title>Depth-based differentiation of microbial function through sediment-hosted aquifers and enrichment of novel symbionts in the deep terrestrial subsurface.</title>
        <authorList>
            <person name="Probst A.J."/>
            <person name="Ladd B."/>
            <person name="Jarett J.K."/>
            <person name="Geller-Mcgrath D.E."/>
            <person name="Sieber C.M."/>
            <person name="Emerson J.B."/>
            <person name="Anantharaman K."/>
            <person name="Thomas B.C."/>
            <person name="Malmstrom R."/>
            <person name="Stieglmeier M."/>
            <person name="Klingl A."/>
            <person name="Woyke T."/>
            <person name="Ryan C.M."/>
            <person name="Banfield J.F."/>
        </authorList>
    </citation>
    <scope>NUCLEOTIDE SEQUENCE [LARGE SCALE GENOMIC DNA]</scope>
    <source>
        <strain evidence="8">CG10_big_fil_rev_8_21_14_0_10_34_34</strain>
    </source>
</reference>
<dbReference type="Gene3D" id="3.30.920.30">
    <property type="entry name" value="Hypothetical protein"/>
    <property type="match status" value="1"/>
</dbReference>
<protein>
    <recommendedName>
        <fullName evidence="10">Type II toxin-antitoxin system HicA family toxin</fullName>
    </recommendedName>
</protein>
<sequence length="66" mass="7480">MPKLHSSRYIISVLEKNGFCFVSQKGSHVKMRKDSFTVIVPANKRGVFVGTFKSILRQSGLTEDMF</sequence>
<keyword evidence="2" id="KW-1277">Toxin-antitoxin system</keyword>
<keyword evidence="6" id="KW-0694">RNA-binding</keyword>
<dbReference type="GO" id="GO:0003729">
    <property type="term" value="F:mRNA binding"/>
    <property type="evidence" value="ECO:0007669"/>
    <property type="project" value="InterPro"/>
</dbReference>